<name>A0ABU5GTG1_9GAMM</name>
<dbReference type="EMBL" id="JAXIVU010000014">
    <property type="protein sequence ID" value="MDY7219912.1"/>
    <property type="molecule type" value="Genomic_DNA"/>
</dbReference>
<dbReference type="InterPro" id="IPR009822">
    <property type="entry name" value="YaeQ"/>
</dbReference>
<keyword evidence="2" id="KW-1185">Reference proteome</keyword>
<dbReference type="PIRSF" id="PIRSF011484">
    <property type="entry name" value="YaeQ"/>
    <property type="match status" value="1"/>
</dbReference>
<dbReference type="PANTHER" id="PTHR38784:SF1">
    <property type="entry name" value="SUCROSE PHOSPHORYLASE"/>
    <property type="match status" value="1"/>
</dbReference>
<proteinExistence type="predicted"/>
<sequence>MALQATPYKVELSLTDMDRNVYDSLRFSMARHPSETAERLLARLLARAVWHAEHIEFGRGLSNVDEPAVWEKSLDGRILHWIEVGQPTAERMTWCSRRGERLSVLAYGSLRTWISKELGAVRSLKNLHVLAISQASLNHLAEDLPRTINWSVMISDGDVFITDERGQHSIELEWLQGERGAVGV</sequence>
<dbReference type="InterPro" id="IPR038590">
    <property type="entry name" value="YaeQ_sf"/>
</dbReference>
<accession>A0ABU5GTG1</accession>
<protein>
    <submittedName>
        <fullName evidence="1">YaeQ family protein</fullName>
    </submittedName>
</protein>
<dbReference type="SUPFAM" id="SSF52980">
    <property type="entry name" value="Restriction endonuclease-like"/>
    <property type="match status" value="1"/>
</dbReference>
<dbReference type="Pfam" id="PF07152">
    <property type="entry name" value="YaeQ"/>
    <property type="match status" value="1"/>
</dbReference>
<dbReference type="InterPro" id="IPR011335">
    <property type="entry name" value="Restrct_endonuc-II-like"/>
</dbReference>
<dbReference type="SMART" id="SM01322">
    <property type="entry name" value="YaeQ"/>
    <property type="match status" value="1"/>
</dbReference>
<organism evidence="1 2">
    <name type="scientific">Denitrificimonas halotolerans</name>
    <dbReference type="NCBI Taxonomy" id="3098930"/>
    <lineage>
        <taxon>Bacteria</taxon>
        <taxon>Pseudomonadati</taxon>
        <taxon>Pseudomonadota</taxon>
        <taxon>Gammaproteobacteria</taxon>
        <taxon>Pseudomonadales</taxon>
        <taxon>Pseudomonadaceae</taxon>
        <taxon>Denitrificimonas</taxon>
    </lineage>
</organism>
<evidence type="ECO:0000313" key="2">
    <source>
        <dbReference type="Proteomes" id="UP001294570"/>
    </source>
</evidence>
<comment type="caution">
    <text evidence="1">The sequence shown here is derived from an EMBL/GenBank/DDBJ whole genome shotgun (WGS) entry which is preliminary data.</text>
</comment>
<reference evidence="1 2" key="1">
    <citation type="submission" date="2023-12" db="EMBL/GenBank/DDBJ databases">
        <title>Denitrificimonas halotolerans sp. nov.,a novel species isolated from landfill leachate.</title>
        <authorList>
            <person name="Wang S."/>
        </authorList>
    </citation>
    <scope>NUCLEOTIDE SEQUENCE [LARGE SCALE GENOMIC DNA]</scope>
    <source>
        <strain evidence="1 2">JX-1</strain>
    </source>
</reference>
<dbReference type="Gene3D" id="3.10.640.10">
    <property type="entry name" value="Restriction endonuclease-like alpha-beta roll domain"/>
    <property type="match status" value="1"/>
</dbReference>
<dbReference type="PANTHER" id="PTHR38784">
    <property type="entry name" value="SUCROSE PHOSPHORYLASE"/>
    <property type="match status" value="1"/>
</dbReference>
<gene>
    <name evidence="1" type="ORF">TOI97_10095</name>
</gene>
<evidence type="ECO:0000313" key="1">
    <source>
        <dbReference type="EMBL" id="MDY7219912.1"/>
    </source>
</evidence>
<dbReference type="Proteomes" id="UP001294570">
    <property type="component" value="Unassembled WGS sequence"/>
</dbReference>
<dbReference type="RefSeq" id="WP_321553998.1">
    <property type="nucleotide sequence ID" value="NZ_JAXIVU010000014.1"/>
</dbReference>